<evidence type="ECO:0000313" key="2">
    <source>
        <dbReference type="Proteomes" id="UP000305067"/>
    </source>
</evidence>
<dbReference type="AlphaFoldDB" id="A0A5C3QKT4"/>
<evidence type="ECO:0000313" key="1">
    <source>
        <dbReference type="EMBL" id="TFL02382.1"/>
    </source>
</evidence>
<keyword evidence="2" id="KW-1185">Reference proteome</keyword>
<proteinExistence type="predicted"/>
<name>A0A5C3QKT4_9AGAR</name>
<organism evidence="1 2">
    <name type="scientific">Pterulicium gracile</name>
    <dbReference type="NCBI Taxonomy" id="1884261"/>
    <lineage>
        <taxon>Eukaryota</taxon>
        <taxon>Fungi</taxon>
        <taxon>Dikarya</taxon>
        <taxon>Basidiomycota</taxon>
        <taxon>Agaricomycotina</taxon>
        <taxon>Agaricomycetes</taxon>
        <taxon>Agaricomycetidae</taxon>
        <taxon>Agaricales</taxon>
        <taxon>Pleurotineae</taxon>
        <taxon>Pterulaceae</taxon>
        <taxon>Pterulicium</taxon>
    </lineage>
</organism>
<accession>A0A5C3QKT4</accession>
<gene>
    <name evidence="1" type="ORF">BDV98DRAFT_565729</name>
</gene>
<reference evidence="1 2" key="1">
    <citation type="journal article" date="2019" name="Nat. Ecol. Evol.">
        <title>Megaphylogeny resolves global patterns of mushroom evolution.</title>
        <authorList>
            <person name="Varga T."/>
            <person name="Krizsan K."/>
            <person name="Foldi C."/>
            <person name="Dima B."/>
            <person name="Sanchez-Garcia M."/>
            <person name="Sanchez-Ramirez S."/>
            <person name="Szollosi G.J."/>
            <person name="Szarkandi J.G."/>
            <person name="Papp V."/>
            <person name="Albert L."/>
            <person name="Andreopoulos W."/>
            <person name="Angelini C."/>
            <person name="Antonin V."/>
            <person name="Barry K.W."/>
            <person name="Bougher N.L."/>
            <person name="Buchanan P."/>
            <person name="Buyck B."/>
            <person name="Bense V."/>
            <person name="Catcheside P."/>
            <person name="Chovatia M."/>
            <person name="Cooper J."/>
            <person name="Damon W."/>
            <person name="Desjardin D."/>
            <person name="Finy P."/>
            <person name="Geml J."/>
            <person name="Haridas S."/>
            <person name="Hughes K."/>
            <person name="Justo A."/>
            <person name="Karasinski D."/>
            <person name="Kautmanova I."/>
            <person name="Kiss B."/>
            <person name="Kocsube S."/>
            <person name="Kotiranta H."/>
            <person name="LaButti K.M."/>
            <person name="Lechner B.E."/>
            <person name="Liimatainen K."/>
            <person name="Lipzen A."/>
            <person name="Lukacs Z."/>
            <person name="Mihaltcheva S."/>
            <person name="Morgado L.N."/>
            <person name="Niskanen T."/>
            <person name="Noordeloos M.E."/>
            <person name="Ohm R.A."/>
            <person name="Ortiz-Santana B."/>
            <person name="Ovrebo C."/>
            <person name="Racz N."/>
            <person name="Riley R."/>
            <person name="Savchenko A."/>
            <person name="Shiryaev A."/>
            <person name="Soop K."/>
            <person name="Spirin V."/>
            <person name="Szebenyi C."/>
            <person name="Tomsovsky M."/>
            <person name="Tulloss R.E."/>
            <person name="Uehling J."/>
            <person name="Grigoriev I.V."/>
            <person name="Vagvolgyi C."/>
            <person name="Papp T."/>
            <person name="Martin F.M."/>
            <person name="Miettinen O."/>
            <person name="Hibbett D.S."/>
            <person name="Nagy L.G."/>
        </authorList>
    </citation>
    <scope>NUCLEOTIDE SEQUENCE [LARGE SCALE GENOMIC DNA]</scope>
    <source>
        <strain evidence="1 2">CBS 309.79</strain>
    </source>
</reference>
<dbReference type="EMBL" id="ML178822">
    <property type="protein sequence ID" value="TFL02382.1"/>
    <property type="molecule type" value="Genomic_DNA"/>
</dbReference>
<protein>
    <submittedName>
        <fullName evidence="1">Uncharacterized protein</fullName>
    </submittedName>
</protein>
<sequence length="58" mass="6828">MSLAKLPSCHTRRQHQHSSCIRAHPLSSFPFPTYAHSWVPRLDRILFDSQTTHRDRCL</sequence>
<dbReference type="Proteomes" id="UP000305067">
    <property type="component" value="Unassembled WGS sequence"/>
</dbReference>